<comment type="caution">
    <text evidence="1">The sequence shown here is derived from an EMBL/GenBank/DDBJ whole genome shotgun (WGS) entry which is preliminary data.</text>
</comment>
<evidence type="ECO:0000313" key="2">
    <source>
        <dbReference type="Proteomes" id="UP000499080"/>
    </source>
</evidence>
<dbReference type="AlphaFoldDB" id="A0A4Y2FW92"/>
<protein>
    <submittedName>
        <fullName evidence="1">Uncharacterized protein</fullName>
    </submittedName>
</protein>
<organism evidence="1 2">
    <name type="scientific">Araneus ventricosus</name>
    <name type="common">Orbweaver spider</name>
    <name type="synonym">Epeira ventricosa</name>
    <dbReference type="NCBI Taxonomy" id="182803"/>
    <lineage>
        <taxon>Eukaryota</taxon>
        <taxon>Metazoa</taxon>
        <taxon>Ecdysozoa</taxon>
        <taxon>Arthropoda</taxon>
        <taxon>Chelicerata</taxon>
        <taxon>Arachnida</taxon>
        <taxon>Araneae</taxon>
        <taxon>Araneomorphae</taxon>
        <taxon>Entelegynae</taxon>
        <taxon>Araneoidea</taxon>
        <taxon>Araneidae</taxon>
        <taxon>Araneus</taxon>
    </lineage>
</organism>
<sequence>MAFNGRKKLFGGLRIVRNLIKAIPLRNNMFLENTFVKGFWYSYRDEINLLSRLFCKPISTFIAINSYMISNKREEDLYTSALEGTQVGLSFNNESVWRSNTV</sequence>
<reference evidence="1 2" key="1">
    <citation type="journal article" date="2019" name="Sci. Rep.">
        <title>Orb-weaving spider Araneus ventricosus genome elucidates the spidroin gene catalogue.</title>
        <authorList>
            <person name="Kono N."/>
            <person name="Nakamura H."/>
            <person name="Ohtoshi R."/>
            <person name="Moran D.A.P."/>
            <person name="Shinohara A."/>
            <person name="Yoshida Y."/>
            <person name="Fujiwara M."/>
            <person name="Mori M."/>
            <person name="Tomita M."/>
            <person name="Arakawa K."/>
        </authorList>
    </citation>
    <scope>NUCLEOTIDE SEQUENCE [LARGE SCALE GENOMIC DNA]</scope>
</reference>
<proteinExistence type="predicted"/>
<name>A0A4Y2FW92_ARAVE</name>
<keyword evidence="2" id="KW-1185">Reference proteome</keyword>
<accession>A0A4Y2FW92</accession>
<dbReference type="EMBL" id="BGPR01001074">
    <property type="protein sequence ID" value="GBM44715.1"/>
    <property type="molecule type" value="Genomic_DNA"/>
</dbReference>
<dbReference type="Proteomes" id="UP000499080">
    <property type="component" value="Unassembled WGS sequence"/>
</dbReference>
<gene>
    <name evidence="1" type="ORF">AVEN_103183_1</name>
</gene>
<evidence type="ECO:0000313" key="1">
    <source>
        <dbReference type="EMBL" id="GBM44715.1"/>
    </source>
</evidence>